<dbReference type="EMBL" id="JAPWTJ010001204">
    <property type="protein sequence ID" value="KAJ8973292.1"/>
    <property type="molecule type" value="Genomic_DNA"/>
</dbReference>
<name>A0ABQ9J6A6_9CUCU</name>
<comment type="caution">
    <text evidence="1">The sequence shown here is derived from an EMBL/GenBank/DDBJ whole genome shotgun (WGS) entry which is preliminary data.</text>
</comment>
<dbReference type="PANTHER" id="PTHR46585:SF1">
    <property type="entry name" value="CHROMO DOMAIN-CONTAINING PROTEIN"/>
    <property type="match status" value="1"/>
</dbReference>
<accession>A0ABQ9J6A6</accession>
<protein>
    <recommendedName>
        <fullName evidence="3">Integrase catalytic domain-containing protein</fullName>
    </recommendedName>
</protein>
<dbReference type="Proteomes" id="UP001162164">
    <property type="component" value="Unassembled WGS sequence"/>
</dbReference>
<proteinExistence type="predicted"/>
<reference evidence="1" key="1">
    <citation type="journal article" date="2023" name="Insect Mol. Biol.">
        <title>Genome sequencing provides insights into the evolution of gene families encoding plant cell wall-degrading enzymes in longhorned beetles.</title>
        <authorList>
            <person name="Shin N.R."/>
            <person name="Okamura Y."/>
            <person name="Kirsch R."/>
            <person name="Pauchet Y."/>
        </authorList>
    </citation>
    <scope>NUCLEOTIDE SEQUENCE</scope>
    <source>
        <strain evidence="1">MMC_N1</strain>
    </source>
</reference>
<evidence type="ECO:0000313" key="1">
    <source>
        <dbReference type="EMBL" id="KAJ8973292.1"/>
    </source>
</evidence>
<evidence type="ECO:0000313" key="2">
    <source>
        <dbReference type="Proteomes" id="UP001162164"/>
    </source>
</evidence>
<sequence length="91" mass="10584">MTYGKADLAEMGNYAKENRNNRYILVVIDCFSKFMKPIKNKSGPKVTRQGYVLKNLNKYNVNHYSTYTVKKVAIVERVIRTLKEIYTSTLV</sequence>
<organism evidence="1 2">
    <name type="scientific">Molorchus minor</name>
    <dbReference type="NCBI Taxonomy" id="1323400"/>
    <lineage>
        <taxon>Eukaryota</taxon>
        <taxon>Metazoa</taxon>
        <taxon>Ecdysozoa</taxon>
        <taxon>Arthropoda</taxon>
        <taxon>Hexapoda</taxon>
        <taxon>Insecta</taxon>
        <taxon>Pterygota</taxon>
        <taxon>Neoptera</taxon>
        <taxon>Endopterygota</taxon>
        <taxon>Coleoptera</taxon>
        <taxon>Polyphaga</taxon>
        <taxon>Cucujiformia</taxon>
        <taxon>Chrysomeloidea</taxon>
        <taxon>Cerambycidae</taxon>
        <taxon>Lamiinae</taxon>
        <taxon>Monochamini</taxon>
        <taxon>Molorchus</taxon>
    </lineage>
</organism>
<evidence type="ECO:0008006" key="3">
    <source>
        <dbReference type="Google" id="ProtNLM"/>
    </source>
</evidence>
<keyword evidence="2" id="KW-1185">Reference proteome</keyword>
<dbReference type="PANTHER" id="PTHR46585">
    <property type="entry name" value="INTEGRASE CORE DOMAIN CONTAINING PROTEIN"/>
    <property type="match status" value="1"/>
</dbReference>
<gene>
    <name evidence="1" type="ORF">NQ317_019599</name>
</gene>